<proteinExistence type="inferred from homology"/>
<dbReference type="InterPro" id="IPR003593">
    <property type="entry name" value="AAA+_ATPase"/>
</dbReference>
<dbReference type="NCBIfam" id="TIGR01727">
    <property type="entry name" value="oligo_HPY"/>
    <property type="match status" value="1"/>
</dbReference>
<dbReference type="RefSeq" id="WP_243570603.1">
    <property type="nucleotide sequence ID" value="NZ_BAAARD010000001.1"/>
</dbReference>
<keyword evidence="7" id="KW-1185">Reference proteome</keyword>
<dbReference type="Pfam" id="PF00005">
    <property type="entry name" value="ABC_tran"/>
    <property type="match status" value="2"/>
</dbReference>
<dbReference type="InterPro" id="IPR027417">
    <property type="entry name" value="P-loop_NTPase"/>
</dbReference>
<evidence type="ECO:0000256" key="4">
    <source>
        <dbReference type="ARBA" id="ARBA00022840"/>
    </source>
</evidence>
<evidence type="ECO:0000256" key="3">
    <source>
        <dbReference type="ARBA" id="ARBA00022741"/>
    </source>
</evidence>
<dbReference type="NCBIfam" id="NF008453">
    <property type="entry name" value="PRK11308.1"/>
    <property type="match status" value="2"/>
</dbReference>
<evidence type="ECO:0000259" key="5">
    <source>
        <dbReference type="PROSITE" id="PS50893"/>
    </source>
</evidence>
<feature type="domain" description="ABC transporter" evidence="5">
    <location>
        <begin position="5"/>
        <end position="249"/>
    </location>
</feature>
<dbReference type="Pfam" id="PF08352">
    <property type="entry name" value="oligo_HPY"/>
    <property type="match status" value="2"/>
</dbReference>
<dbReference type="Proteomes" id="UP000831304">
    <property type="component" value="Chromosome"/>
</dbReference>
<dbReference type="PANTHER" id="PTHR43776:SF7">
    <property type="entry name" value="D,D-DIPEPTIDE TRANSPORT ATP-BINDING PROTEIN DDPF-RELATED"/>
    <property type="match status" value="1"/>
</dbReference>
<dbReference type="InterPro" id="IPR050319">
    <property type="entry name" value="ABC_transp_ATP-bind"/>
</dbReference>
<dbReference type="PROSITE" id="PS50893">
    <property type="entry name" value="ABC_TRANSPORTER_2"/>
    <property type="match status" value="2"/>
</dbReference>
<name>A0ABY4AX62_9MICO</name>
<dbReference type="Gene3D" id="3.40.50.300">
    <property type="entry name" value="P-loop containing nucleotide triphosphate hydrolases"/>
    <property type="match status" value="2"/>
</dbReference>
<dbReference type="GO" id="GO:0005524">
    <property type="term" value="F:ATP binding"/>
    <property type="evidence" value="ECO:0007669"/>
    <property type="project" value="UniProtKB-KW"/>
</dbReference>
<keyword evidence="2" id="KW-0813">Transport</keyword>
<dbReference type="PROSITE" id="PS00211">
    <property type="entry name" value="ABC_TRANSPORTER_1"/>
    <property type="match status" value="2"/>
</dbReference>
<evidence type="ECO:0000256" key="2">
    <source>
        <dbReference type="ARBA" id="ARBA00022448"/>
    </source>
</evidence>
<accession>A0ABY4AX62</accession>
<dbReference type="CDD" id="cd03257">
    <property type="entry name" value="ABC_NikE_OppD_transporters"/>
    <property type="match status" value="2"/>
</dbReference>
<dbReference type="EMBL" id="CP094533">
    <property type="protein sequence ID" value="UOE27782.1"/>
    <property type="molecule type" value="Genomic_DNA"/>
</dbReference>
<keyword evidence="4 6" id="KW-0067">ATP-binding</keyword>
<protein>
    <submittedName>
        <fullName evidence="6">ABC transporter ATP-binding protein</fullName>
    </submittedName>
</protein>
<dbReference type="SMART" id="SM00382">
    <property type="entry name" value="AAA"/>
    <property type="match status" value="2"/>
</dbReference>
<reference evidence="6 7" key="1">
    <citation type="submission" date="2022-03" db="EMBL/GenBank/DDBJ databases">
        <title>Agromyces sp. isolated from the gut of P. brevitarsis seulensis larvae.</title>
        <authorList>
            <person name="Won M."/>
            <person name="Kwon S.-W."/>
        </authorList>
    </citation>
    <scope>NUCLEOTIDE SEQUENCE [LARGE SCALE GENOMIC DNA]</scope>
    <source>
        <strain evidence="6 7">KACC 16215</strain>
    </source>
</reference>
<gene>
    <name evidence="6" type="ORF">MTP13_08400</name>
</gene>
<keyword evidence="3" id="KW-0547">Nucleotide-binding</keyword>
<evidence type="ECO:0000313" key="6">
    <source>
        <dbReference type="EMBL" id="UOE27782.1"/>
    </source>
</evidence>
<feature type="domain" description="ABC transporter" evidence="5">
    <location>
        <begin position="339"/>
        <end position="576"/>
    </location>
</feature>
<dbReference type="InterPro" id="IPR017871">
    <property type="entry name" value="ABC_transporter-like_CS"/>
</dbReference>
<dbReference type="PANTHER" id="PTHR43776">
    <property type="entry name" value="TRANSPORT ATP-BINDING PROTEIN"/>
    <property type="match status" value="1"/>
</dbReference>
<dbReference type="InterPro" id="IPR013563">
    <property type="entry name" value="Oligopep_ABC_C"/>
</dbReference>
<organism evidence="6 7">
    <name type="scientific">Agromyces soli</name>
    <dbReference type="NCBI Taxonomy" id="659012"/>
    <lineage>
        <taxon>Bacteria</taxon>
        <taxon>Bacillati</taxon>
        <taxon>Actinomycetota</taxon>
        <taxon>Actinomycetes</taxon>
        <taxon>Micrococcales</taxon>
        <taxon>Microbacteriaceae</taxon>
        <taxon>Agromyces</taxon>
    </lineage>
</organism>
<evidence type="ECO:0000256" key="1">
    <source>
        <dbReference type="ARBA" id="ARBA00005417"/>
    </source>
</evidence>
<dbReference type="SUPFAM" id="SSF52540">
    <property type="entry name" value="P-loop containing nucleoside triphosphate hydrolases"/>
    <property type="match status" value="2"/>
</dbReference>
<sequence length="587" mass="62633">MTATLEVADLTIVRDADEARIVDGLSFALGPGEVLGVVGESGSGKSTVALGLLAFARPGARIAGGRVVIDGVDLLALRGGELRDARRRLAAYVAQDPATALNPALALRTQLLESLDGPPAENLDRIRRVLRTVGLPADDAFLRRKPRQLSGGQQQRIAIAMAVVARPRVIVLDEPTTGLDVSTQAKVLALVKQLCADEGIAAIYVSHDLAVVADVADRVIVMYGGELVELVPTDALLGAPRHPYSRALLAAVPSARERQVLHPIRGRAPGVGERDAGCVFRARCDFATDACLERPPLEAEPGGRLVRCVRADEVQRLTRITRVADRPERPGLVCRPAVLEAEGIDAHYGERQVLFNVSLELEPGRCLAVVGESGSGKSTLSRCLIGLHEQYEGRLRLDGEELPLTARARPAAARRELQYVFQNPFGSLNPRRTVGSSIAAALRLFGSDGRRTGAVVAEALERVEISARLAERYPAELSGGQRQRVAIARALACEPKVLLCDEVTSALDVSVQASVIELLRGLIDEGLAMLFVTHDLAIVRSIADSVVVLSEGHVVERGETAAVLDRPSHPYTQGLLADTLELPALAG</sequence>
<dbReference type="InterPro" id="IPR003439">
    <property type="entry name" value="ABC_transporter-like_ATP-bd"/>
</dbReference>
<comment type="similarity">
    <text evidence="1">Belongs to the ABC transporter superfamily.</text>
</comment>
<evidence type="ECO:0000313" key="7">
    <source>
        <dbReference type="Proteomes" id="UP000831304"/>
    </source>
</evidence>